<dbReference type="InterPro" id="IPR001173">
    <property type="entry name" value="Glyco_trans_2-like"/>
</dbReference>
<keyword evidence="4" id="KW-1185">Reference proteome</keyword>
<evidence type="ECO:0000256" key="1">
    <source>
        <dbReference type="SAM" id="MobiDB-lite"/>
    </source>
</evidence>
<dbReference type="Proteomes" id="UP000318538">
    <property type="component" value="Chromosome"/>
</dbReference>
<dbReference type="AlphaFoldDB" id="A0A517N958"/>
<feature type="region of interest" description="Disordered" evidence="1">
    <location>
        <begin position="1"/>
        <end position="34"/>
    </location>
</feature>
<dbReference type="EMBL" id="CP036525">
    <property type="protein sequence ID" value="QDT03528.1"/>
    <property type="molecule type" value="Genomic_DNA"/>
</dbReference>
<feature type="domain" description="Glycosyltransferase 2-like" evidence="2">
    <location>
        <begin position="50"/>
        <end position="178"/>
    </location>
</feature>
<dbReference type="InterPro" id="IPR029044">
    <property type="entry name" value="Nucleotide-diphossugar_trans"/>
</dbReference>
<keyword evidence="3" id="KW-0328">Glycosyltransferase</keyword>
<dbReference type="PANTHER" id="PTHR22916:SF3">
    <property type="entry name" value="UDP-GLCNAC:BETAGAL BETA-1,3-N-ACETYLGLUCOSAMINYLTRANSFERASE-LIKE PROTEIN 1"/>
    <property type="match status" value="1"/>
</dbReference>
<dbReference type="PANTHER" id="PTHR22916">
    <property type="entry name" value="GLYCOSYLTRANSFERASE"/>
    <property type="match status" value="1"/>
</dbReference>
<reference evidence="3 4" key="1">
    <citation type="submission" date="2019-02" db="EMBL/GenBank/DDBJ databases">
        <title>Deep-cultivation of Planctomycetes and their phenomic and genomic characterization uncovers novel biology.</title>
        <authorList>
            <person name="Wiegand S."/>
            <person name="Jogler M."/>
            <person name="Boedeker C."/>
            <person name="Pinto D."/>
            <person name="Vollmers J."/>
            <person name="Rivas-Marin E."/>
            <person name="Kohn T."/>
            <person name="Peeters S.H."/>
            <person name="Heuer A."/>
            <person name="Rast P."/>
            <person name="Oberbeckmann S."/>
            <person name="Bunk B."/>
            <person name="Jeske O."/>
            <person name="Meyerdierks A."/>
            <person name="Storesund J.E."/>
            <person name="Kallscheuer N."/>
            <person name="Luecker S."/>
            <person name="Lage O.M."/>
            <person name="Pohl T."/>
            <person name="Merkel B.J."/>
            <person name="Hornburger P."/>
            <person name="Mueller R.-W."/>
            <person name="Bruemmer F."/>
            <person name="Labrenz M."/>
            <person name="Spormann A.M."/>
            <person name="Op den Camp H."/>
            <person name="Overmann J."/>
            <person name="Amann R."/>
            <person name="Jetten M.S.M."/>
            <person name="Mascher T."/>
            <person name="Medema M.H."/>
            <person name="Devos D.P."/>
            <person name="Kaster A.-K."/>
            <person name="Ovreas L."/>
            <person name="Rohde M."/>
            <person name="Galperin M.Y."/>
            <person name="Jogler C."/>
        </authorList>
    </citation>
    <scope>NUCLEOTIDE SEQUENCE [LARGE SCALE GENOMIC DNA]</scope>
    <source>
        <strain evidence="3 4">K22_7</strain>
    </source>
</reference>
<evidence type="ECO:0000259" key="2">
    <source>
        <dbReference type="Pfam" id="PF00535"/>
    </source>
</evidence>
<dbReference type="Gene3D" id="3.90.550.10">
    <property type="entry name" value="Spore Coat Polysaccharide Biosynthesis Protein SpsA, Chain A"/>
    <property type="match status" value="1"/>
</dbReference>
<dbReference type="KEGG" id="rlc:K227x_19120"/>
<proteinExistence type="predicted"/>
<protein>
    <submittedName>
        <fullName evidence="3">Glycosyltransferase EpsE</fullName>
        <ecNumber evidence="3">2.4.-.-</ecNumber>
    </submittedName>
</protein>
<name>A0A517N958_9BACT</name>
<dbReference type="RefSeq" id="WP_218933875.1">
    <property type="nucleotide sequence ID" value="NZ_CP036525.1"/>
</dbReference>
<gene>
    <name evidence="3" type="primary">epsE_2</name>
    <name evidence="3" type="ORF">K227x_19120</name>
</gene>
<feature type="compositionally biased region" description="Basic and acidic residues" evidence="1">
    <location>
        <begin position="25"/>
        <end position="34"/>
    </location>
</feature>
<organism evidence="3 4">
    <name type="scientific">Rubripirellula lacrimiformis</name>
    <dbReference type="NCBI Taxonomy" id="1930273"/>
    <lineage>
        <taxon>Bacteria</taxon>
        <taxon>Pseudomonadati</taxon>
        <taxon>Planctomycetota</taxon>
        <taxon>Planctomycetia</taxon>
        <taxon>Pirellulales</taxon>
        <taxon>Pirellulaceae</taxon>
        <taxon>Rubripirellula</taxon>
    </lineage>
</organism>
<dbReference type="Pfam" id="PF00535">
    <property type="entry name" value="Glycos_transf_2"/>
    <property type="match status" value="1"/>
</dbReference>
<evidence type="ECO:0000313" key="4">
    <source>
        <dbReference type="Proteomes" id="UP000318538"/>
    </source>
</evidence>
<sequence>MPDNPNRAKDHEEGIKGTTQNTSSQERHWPSARTEEEIVNSWTQTQPVVSICCAAFNHESYIEETIRGFIEQVTTFPIEIILHDDASTDNTTDIIRRYAARYPSIIKTIIQTENQYSKGCRIMPEILLAEAKGDFLALCEGDDYWCNPQKLSMQTEAISASNACDLCFHPVHKVNSQTGEKEIGGQYSTMTTTVPAEEITLRPRGPIPTAATLITRRASLEIQQFFHGTSGLTVSDIFIHAIAAEHGGAVYLPEPMATYRVFTPNSWSDRYSDHEVRMENAIAHCNGYRELAATLLSRQSDTLRETRRRLVCRMIKEPGGSKRARVQLLSKNRDCFGTREFAVLHAVSQSRTLLALSRLGASLRRSIYRKPTL</sequence>
<dbReference type="SUPFAM" id="SSF53448">
    <property type="entry name" value="Nucleotide-diphospho-sugar transferases"/>
    <property type="match status" value="1"/>
</dbReference>
<dbReference type="EC" id="2.4.-.-" evidence="3"/>
<keyword evidence="3" id="KW-0808">Transferase</keyword>
<accession>A0A517N958</accession>
<dbReference type="GO" id="GO:0016758">
    <property type="term" value="F:hexosyltransferase activity"/>
    <property type="evidence" value="ECO:0007669"/>
    <property type="project" value="UniProtKB-ARBA"/>
</dbReference>
<evidence type="ECO:0000313" key="3">
    <source>
        <dbReference type="EMBL" id="QDT03528.1"/>
    </source>
</evidence>
<feature type="compositionally biased region" description="Basic and acidic residues" evidence="1">
    <location>
        <begin position="1"/>
        <end position="15"/>
    </location>
</feature>